<protein>
    <submittedName>
        <fullName evidence="3">Siderophore-interacting protein</fullName>
    </submittedName>
</protein>
<dbReference type="Gene3D" id="2.40.30.10">
    <property type="entry name" value="Translation factors"/>
    <property type="match status" value="1"/>
</dbReference>
<name>A0ABV1JYU0_9PSEU</name>
<dbReference type="PROSITE" id="PS51384">
    <property type="entry name" value="FAD_FR"/>
    <property type="match status" value="1"/>
</dbReference>
<dbReference type="InterPro" id="IPR017927">
    <property type="entry name" value="FAD-bd_FR_type"/>
</dbReference>
<dbReference type="PANTHER" id="PTHR30157:SF0">
    <property type="entry name" value="NADPH-DEPENDENT FERRIC-CHELATE REDUCTASE"/>
    <property type="match status" value="1"/>
</dbReference>
<evidence type="ECO:0000313" key="3">
    <source>
        <dbReference type="EMBL" id="MEQ3541132.1"/>
    </source>
</evidence>
<dbReference type="InterPro" id="IPR013113">
    <property type="entry name" value="SIP_FAD-bd"/>
</dbReference>
<proteinExistence type="predicted"/>
<dbReference type="InterPro" id="IPR017938">
    <property type="entry name" value="Riboflavin_synthase-like_b-brl"/>
</dbReference>
<dbReference type="PANTHER" id="PTHR30157">
    <property type="entry name" value="FERRIC REDUCTASE, NADPH-DEPENDENT"/>
    <property type="match status" value="1"/>
</dbReference>
<dbReference type="InterPro" id="IPR039374">
    <property type="entry name" value="SIP_fam"/>
</dbReference>
<dbReference type="Proteomes" id="UP001464923">
    <property type="component" value="Unassembled WGS sequence"/>
</dbReference>
<dbReference type="InterPro" id="IPR039261">
    <property type="entry name" value="FNR_nucleotide-bd"/>
</dbReference>
<evidence type="ECO:0000259" key="2">
    <source>
        <dbReference type="PROSITE" id="PS51384"/>
    </source>
</evidence>
<dbReference type="Pfam" id="PF04954">
    <property type="entry name" value="SIP"/>
    <property type="match status" value="1"/>
</dbReference>
<dbReference type="CDD" id="cd06193">
    <property type="entry name" value="siderophore_interacting"/>
    <property type="match status" value="1"/>
</dbReference>
<organism evidence="3 4">
    <name type="scientific">Pseudonocardia tropica</name>
    <dbReference type="NCBI Taxonomy" id="681289"/>
    <lineage>
        <taxon>Bacteria</taxon>
        <taxon>Bacillati</taxon>
        <taxon>Actinomycetota</taxon>
        <taxon>Actinomycetes</taxon>
        <taxon>Pseudonocardiales</taxon>
        <taxon>Pseudonocardiaceae</taxon>
        <taxon>Pseudonocardia</taxon>
    </lineage>
</organism>
<dbReference type="EMBL" id="JBEDNP010000012">
    <property type="protein sequence ID" value="MEQ3541132.1"/>
    <property type="molecule type" value="Genomic_DNA"/>
</dbReference>
<accession>A0ABV1JYU0</accession>
<evidence type="ECO:0000256" key="1">
    <source>
        <dbReference type="SAM" id="MobiDB-lite"/>
    </source>
</evidence>
<dbReference type="RefSeq" id="WP_345644962.1">
    <property type="nucleotide sequence ID" value="NZ_BAABLY010000027.1"/>
</dbReference>
<sequence length="322" mass="34126">MTVPAPSGPPSADPGAAQATAGTAAAEVAAVRAGDGGARRVLYPILLRELTVLRGRRVGAALLRLTLGGPGLPGLISHCPDEHVRLVFPGHDGVLRLPEPDGDELRWPRPRAVTRDYSLRRFDPDAGEYGELDLDVVLHDGGLASGWARAATPGDRIHAAGPPDGLAVPDRFDRLLLAGDLTALPTMTRWVERLGPGTEARVVVEVDGATGRSGELDELETAAARAGATVLSADRRADGPDALARAVAALPTGPDGRLFAWAAGEAGTVKPLRRMLRDRFGLGPGEHDVTGYWKRGVAEFDDHDHGQHDRGQHDHGRHDHEH</sequence>
<feature type="domain" description="FAD-binding FR-type" evidence="2">
    <location>
        <begin position="45"/>
        <end position="170"/>
    </location>
</feature>
<gene>
    <name evidence="3" type="ORF">WHI96_20165</name>
</gene>
<reference evidence="3 4" key="1">
    <citation type="submission" date="2024-03" db="EMBL/GenBank/DDBJ databases">
        <title>Draft genome sequence of Pseudonocardia tropica JCM 19149.</title>
        <authorList>
            <person name="Butdee W."/>
            <person name="Duangmal K."/>
        </authorList>
    </citation>
    <scope>NUCLEOTIDE SEQUENCE [LARGE SCALE GENOMIC DNA]</scope>
    <source>
        <strain evidence="3 4">JCM 19149</strain>
    </source>
</reference>
<evidence type="ECO:0000313" key="4">
    <source>
        <dbReference type="Proteomes" id="UP001464923"/>
    </source>
</evidence>
<dbReference type="InterPro" id="IPR007037">
    <property type="entry name" value="SIP_rossman_dom"/>
</dbReference>
<dbReference type="SUPFAM" id="SSF63380">
    <property type="entry name" value="Riboflavin synthase domain-like"/>
    <property type="match status" value="1"/>
</dbReference>
<comment type="caution">
    <text evidence="3">The sequence shown here is derived from an EMBL/GenBank/DDBJ whole genome shotgun (WGS) entry which is preliminary data.</text>
</comment>
<feature type="region of interest" description="Disordered" evidence="1">
    <location>
        <begin position="301"/>
        <end position="322"/>
    </location>
</feature>
<keyword evidence="4" id="KW-1185">Reference proteome</keyword>
<dbReference type="Gene3D" id="3.40.50.80">
    <property type="entry name" value="Nucleotide-binding domain of ferredoxin-NADP reductase (FNR) module"/>
    <property type="match status" value="1"/>
</dbReference>
<dbReference type="Pfam" id="PF08021">
    <property type="entry name" value="FAD_binding_9"/>
    <property type="match status" value="1"/>
</dbReference>